<dbReference type="Gene3D" id="2.10.25.10">
    <property type="entry name" value="Laminin"/>
    <property type="match status" value="1"/>
</dbReference>
<dbReference type="CDD" id="cd00110">
    <property type="entry name" value="LamG"/>
    <property type="match status" value="2"/>
</dbReference>
<dbReference type="SUPFAM" id="SSF49899">
    <property type="entry name" value="Concanavalin A-like lectins/glucanases"/>
    <property type="match status" value="3"/>
</dbReference>
<name>A0A0N4ZEX6_PARTI</name>
<evidence type="ECO:0000259" key="6">
    <source>
        <dbReference type="PROSITE" id="PS50026"/>
    </source>
</evidence>
<feature type="domain" description="EGF-like" evidence="6">
    <location>
        <begin position="788"/>
        <end position="833"/>
    </location>
</feature>
<dbReference type="STRING" id="131310.A0A0N4ZEX6"/>
<evidence type="ECO:0000256" key="1">
    <source>
        <dbReference type="ARBA" id="ARBA00023157"/>
    </source>
</evidence>
<feature type="domain" description="Laminin G" evidence="5">
    <location>
        <begin position="575"/>
        <end position="787"/>
    </location>
</feature>
<reference evidence="8" key="1">
    <citation type="submission" date="2017-02" db="UniProtKB">
        <authorList>
            <consortium name="WormBaseParasite"/>
        </authorList>
    </citation>
    <scope>IDENTIFICATION</scope>
</reference>
<dbReference type="InterPro" id="IPR050372">
    <property type="entry name" value="Neurexin-related_CASP"/>
</dbReference>
<feature type="region of interest" description="Disordered" evidence="3">
    <location>
        <begin position="1116"/>
        <end position="1218"/>
    </location>
</feature>
<keyword evidence="4" id="KW-0472">Membrane</keyword>
<evidence type="ECO:0000313" key="8">
    <source>
        <dbReference type="WBParaSite" id="PTRK_0000630900.1"/>
    </source>
</evidence>
<dbReference type="Proteomes" id="UP000038045">
    <property type="component" value="Unplaced"/>
</dbReference>
<proteinExistence type="predicted"/>
<dbReference type="PROSITE" id="PS50025">
    <property type="entry name" value="LAM_G_DOMAIN"/>
    <property type="match status" value="2"/>
</dbReference>
<dbReference type="InterPro" id="IPR000742">
    <property type="entry name" value="EGF"/>
</dbReference>
<dbReference type="InterPro" id="IPR001791">
    <property type="entry name" value="Laminin_G"/>
</dbReference>
<dbReference type="Gene3D" id="2.60.120.1000">
    <property type="match status" value="1"/>
</dbReference>
<keyword evidence="1" id="KW-1015">Disulfide bond</keyword>
<dbReference type="SMART" id="SM00282">
    <property type="entry name" value="LamG"/>
    <property type="match status" value="1"/>
</dbReference>
<organism evidence="7 8">
    <name type="scientific">Parastrongyloides trichosuri</name>
    <name type="common">Possum-specific nematode worm</name>
    <dbReference type="NCBI Taxonomy" id="131310"/>
    <lineage>
        <taxon>Eukaryota</taxon>
        <taxon>Metazoa</taxon>
        <taxon>Ecdysozoa</taxon>
        <taxon>Nematoda</taxon>
        <taxon>Chromadorea</taxon>
        <taxon>Rhabditida</taxon>
        <taxon>Tylenchina</taxon>
        <taxon>Panagrolaimomorpha</taxon>
        <taxon>Strongyloidoidea</taxon>
        <taxon>Strongyloididae</taxon>
        <taxon>Parastrongyloides</taxon>
    </lineage>
</organism>
<feature type="transmembrane region" description="Helical" evidence="4">
    <location>
        <begin position="1083"/>
        <end position="1107"/>
    </location>
</feature>
<comment type="caution">
    <text evidence="2">Lacks conserved residue(s) required for the propagation of feature annotation.</text>
</comment>
<feature type="domain" description="EGF-like" evidence="6">
    <location>
        <begin position="118"/>
        <end position="159"/>
    </location>
</feature>
<feature type="domain" description="Laminin G" evidence="5">
    <location>
        <begin position="358"/>
        <end position="527"/>
    </location>
</feature>
<keyword evidence="7" id="KW-1185">Reference proteome</keyword>
<keyword evidence="4" id="KW-0812">Transmembrane</keyword>
<dbReference type="PROSITE" id="PS50026">
    <property type="entry name" value="EGF_3"/>
    <property type="match status" value="2"/>
</dbReference>
<protein>
    <submittedName>
        <fullName evidence="8">EGF-like domain-containing protein</fullName>
    </submittedName>
</protein>
<sequence>MTKIILSANQTNDTELFIELDLINKLFNGYILSNNNEKIIETNINLNISSNKPISSKVFITLGAHENFGSGFIGEISVRGIRINDKMYNIPNDKIFSGDIALEEKCTQLDELKGKKIKMGECTYNERRKCLNNGICKINRNGEAECLCKIKDYVGKYCQFPLLPKMCSHIPHVNGVQKIDVDGSDMGEMAYVECLNGTTIISHNFPSNKIIRNQNITNSLTYDISYKLISNIQLKQLIERSGKCSQSLMYHCHGNTSSKLKQSLTWFESIFYDEPLPPYLSENDDDLDYYCSKKDKYQSLSYICRCNDQLHINSTEIFSDKINVGIKKVHVMTSSSNNNNNNINDVKGTLSISSLRCSGDIGYGNDYTLSFKSMEGNLWFHKPIARKIEFEYRSMTQNKSKLIEFIDKDNILNLQIKNSNEFEVNIKTKGIIISEKITTKNFLDDGKWRRIVLELNRHEFKISIDESFKIINNANFLSKIEEMLGKTLQIKVKNFIGCIRGLYIDDILINFKNEMKNINLDNISLGCPMLCENNNCQQRSKCVENLKENAYSCKCNNDKIHYGDKCQYNINNDSDISFLNSYESYVGYDSKRSLIINSIQEDITMSFRTDQKQALLLYLMDEMKNFIQIHLSDEFRIILSMNHGNISKQCTVFAPINSVFNDMKWKQIYFYYEDNNAILSVNDEICKIIGPHILTTTSVALEEVDDEIVIPPIVPGQLTILPYKVLYIGGVPKARGSGNLITWSPIYNTKIPSILGCIRGLKLGKISLNLRKPDLKPINNKVLKMKCNDDLCSNLECRNDGHCSVRWLTYQTPNLEETYCDCSKTSFYGALCEEADTIMFSDTDQQLYFDMSKIRKRYDLFESKSQSFKFSFSSEKQVNESNKILLSLIVMDDKNENIEILINSKGNLIIGINDENIIFSGNYTDGYRHYVQLYFNQDQRKIWLIVDEYRRYISNIKRMYSLSRAQRFVFGNIAETNESNYMGYISNIDVDYHKNEHVHFMPLSYYKDINSEYYTSVIVKSKNNVSLLTNYKSSFKIKNTISENQKNNLEFPKWEVPLTVSVINTPIKITPTPSLQEGDEYNYVILIIAIVVLILILLILLCIGCCCSKKRSNQRRPVSVGKLPPISSQNDTPKKNTYIPFNNINEPPLSSIPYHPGNNDYSLPEPEEDIEQIPPLEQLESFTSEEESNKYESEGNDDDPLISMTDYEEGRNSMIYIN</sequence>
<dbReference type="WBParaSite" id="PTRK_0000630900.1">
    <property type="protein sequence ID" value="PTRK_0000630900.1"/>
    <property type="gene ID" value="PTRK_0000630900"/>
</dbReference>
<dbReference type="Gene3D" id="2.60.120.200">
    <property type="match status" value="2"/>
</dbReference>
<keyword evidence="2" id="KW-0245">EGF-like domain</keyword>
<dbReference type="AlphaFoldDB" id="A0A0N4ZEX6"/>
<dbReference type="PANTHER" id="PTHR15036">
    <property type="entry name" value="PIKACHURIN-LIKE PROTEIN"/>
    <property type="match status" value="1"/>
</dbReference>
<dbReference type="PANTHER" id="PTHR15036:SF94">
    <property type="entry name" value="INTESTINAL NEUREXIN-LIKE"/>
    <property type="match status" value="1"/>
</dbReference>
<keyword evidence="4" id="KW-1133">Transmembrane helix</keyword>
<dbReference type="SMART" id="SM00181">
    <property type="entry name" value="EGF"/>
    <property type="match status" value="3"/>
</dbReference>
<evidence type="ECO:0000256" key="4">
    <source>
        <dbReference type="SAM" id="Phobius"/>
    </source>
</evidence>
<evidence type="ECO:0000256" key="2">
    <source>
        <dbReference type="PROSITE-ProRule" id="PRU00076"/>
    </source>
</evidence>
<evidence type="ECO:0000256" key="3">
    <source>
        <dbReference type="SAM" id="MobiDB-lite"/>
    </source>
</evidence>
<dbReference type="InterPro" id="IPR013320">
    <property type="entry name" value="ConA-like_dom_sf"/>
</dbReference>
<evidence type="ECO:0000313" key="7">
    <source>
        <dbReference type="Proteomes" id="UP000038045"/>
    </source>
</evidence>
<evidence type="ECO:0000259" key="5">
    <source>
        <dbReference type="PROSITE" id="PS50025"/>
    </source>
</evidence>
<accession>A0A0N4ZEX6</accession>
<dbReference type="Pfam" id="PF02210">
    <property type="entry name" value="Laminin_G_2"/>
    <property type="match status" value="1"/>
</dbReference>